<dbReference type="SMART" id="SM00320">
    <property type="entry name" value="WD40"/>
    <property type="match status" value="6"/>
</dbReference>
<keyword evidence="6" id="KW-0804">Transcription</keyword>
<evidence type="ECO:0000313" key="11">
    <source>
        <dbReference type="EMBL" id="CAF0789513.1"/>
    </source>
</evidence>
<sequence length="1027" mass="118984">MDHMNTIPNSPAVNYQIMNPTMIQNQNNQIHQNYQNQIYQQQQNDHHQIQQNQQQQQLQPQYHQQQQQQQQLPQGTELDQNDLGQILKIFQKYNLKESEEIFRRELNKKNGIEVSLDPSQKEREFYYDIYESLTRFVDSTKENKYELSQVLYPIFIHLYMDMINKDYIKLAQEFYTKYHSIQTPNHALDVKKLKLINNKDQLARSEFKETYGTTKYNVKLSDDSYRLLKDFVKMKNSKPLVDLIKENMMLEIYNGPLRDYRQQNQSSGGLLGEANSNNNTEKIYYGLLKEPEQGEEAEELANEAGDDATEKPKKRKNKRDALLNKKNRQDPNAPQFTRIPLPEIRSIDRINRKQALKDFVKRARLGPESLPSICFYTILNSYNLVNCIDLSDDSSWLALGLSDSTVRICTLNEKLKLKTLKTLNDLESLDKESDDIFNLMFDEHSGVDHRTLTGHSGPIYGVSFSPDKYFVVSGSEDGTVRLWCLLTFTCLVSYKGHNGPVWDVKFGPYGHYFASCGMDRTARVWATDQYQSLRLYADHLADVECLCFHPNSNYLATGSSDRTIRIYDLASLKETQQVRQYTGHKDAINVIEFSACGRYLASGGNDSTILIWDISTSVIVANLTSHKDAIYSLEFSRDNTVFASGGLDNTVKVWNMAKLTKDVEQSEDFTKFTTRNETQLEIGSWQTKLTPVLNLHFTRRNLLVGIGPFRDQMLRRIVKTRKVFDVFAVRNSSSANSNFQYCLNLVKNNDYDAYLTTLITPEEILRPAFAIKAFNVEISTIGKSNIDHRIGEVRIVYWKEQIDKVFNSIKNNQSSNVQFSDPVAQEIYLMAKNYNLSKAWFSRFIDGKRNFLKMQQFKNLDELEKYADTGNVNYILFNCLNIKNVDCDHAANHIGKAQFLCYLTKNILKKPSQIVYYLPGDLLVKHKISQQDLFNFSERILRPKRQNLKDLAFDLCTRANEHIKCARNLSSKINEKAKPLLAGSISCEVFLNKMEKYDFDLMEPKMNSQFRATFLTKLIIAKIKNNY</sequence>
<feature type="repeat" description="WD" evidence="8">
    <location>
        <begin position="536"/>
        <end position="577"/>
    </location>
</feature>
<dbReference type="InterPro" id="IPR001680">
    <property type="entry name" value="WD40_rpt"/>
</dbReference>
<dbReference type="Proteomes" id="UP000663879">
    <property type="component" value="Unassembled WGS sequence"/>
</dbReference>
<dbReference type="CDD" id="cd00200">
    <property type="entry name" value="WD40"/>
    <property type="match status" value="1"/>
</dbReference>
<dbReference type="SUPFAM" id="SSF160897">
    <property type="entry name" value="Taf5 N-terminal domain-like"/>
    <property type="match status" value="1"/>
</dbReference>
<evidence type="ECO:0000256" key="8">
    <source>
        <dbReference type="PROSITE-ProRule" id="PRU00221"/>
    </source>
</evidence>
<accession>A0A813S386</accession>
<keyword evidence="12" id="KW-1185">Reference proteome</keyword>
<proteinExistence type="inferred from homology"/>
<evidence type="ECO:0000256" key="3">
    <source>
        <dbReference type="ARBA" id="ARBA00022574"/>
    </source>
</evidence>
<dbReference type="InterPro" id="IPR020472">
    <property type="entry name" value="WD40_PAC1"/>
</dbReference>
<dbReference type="PANTHER" id="PTHR19879">
    <property type="entry name" value="TRANSCRIPTION INITIATION FACTOR TFIID"/>
    <property type="match status" value="1"/>
</dbReference>
<reference evidence="11" key="1">
    <citation type="submission" date="2021-02" db="EMBL/GenBank/DDBJ databases">
        <authorList>
            <person name="Nowell W R."/>
        </authorList>
    </citation>
    <scope>NUCLEOTIDE SEQUENCE</scope>
    <source>
        <strain evidence="11">Ploen Becks lab</strain>
    </source>
</reference>
<feature type="region of interest" description="Disordered" evidence="9">
    <location>
        <begin position="41"/>
        <end position="74"/>
    </location>
</feature>
<dbReference type="SUPFAM" id="SSF48576">
    <property type="entry name" value="Terpenoid synthases"/>
    <property type="match status" value="1"/>
</dbReference>
<dbReference type="InterPro" id="IPR019775">
    <property type="entry name" value="WD40_repeat_CS"/>
</dbReference>
<feature type="region of interest" description="Disordered" evidence="9">
    <location>
        <begin position="294"/>
        <end position="336"/>
    </location>
</feature>
<evidence type="ECO:0000256" key="4">
    <source>
        <dbReference type="ARBA" id="ARBA00022737"/>
    </source>
</evidence>
<feature type="repeat" description="WD" evidence="8">
    <location>
        <begin position="623"/>
        <end position="656"/>
    </location>
</feature>
<dbReference type="Gene3D" id="1.25.40.500">
    <property type="entry name" value="TFIID subunit TAF5, NTD2 domain"/>
    <property type="match status" value="1"/>
</dbReference>
<dbReference type="PROSITE" id="PS50082">
    <property type="entry name" value="WD_REPEATS_2"/>
    <property type="match status" value="5"/>
</dbReference>
<comment type="caution">
    <text evidence="11">The sequence shown here is derived from an EMBL/GenBank/DDBJ whole genome shotgun (WGS) entry which is preliminary data.</text>
</comment>
<dbReference type="InterPro" id="IPR007582">
    <property type="entry name" value="TFIID_NTD2"/>
</dbReference>
<dbReference type="Pfam" id="PF00494">
    <property type="entry name" value="SQS_PSY"/>
    <property type="match status" value="1"/>
</dbReference>
<dbReference type="GO" id="GO:0005669">
    <property type="term" value="C:transcription factor TFIID complex"/>
    <property type="evidence" value="ECO:0007669"/>
    <property type="project" value="TreeGrafter"/>
</dbReference>
<gene>
    <name evidence="11" type="ORF">OXX778_LOCUS5895</name>
</gene>
<dbReference type="PROSITE" id="PS50294">
    <property type="entry name" value="WD_REPEATS_REGION"/>
    <property type="match status" value="5"/>
</dbReference>
<dbReference type="EMBL" id="CAJNOC010000667">
    <property type="protein sequence ID" value="CAF0789513.1"/>
    <property type="molecule type" value="Genomic_DNA"/>
</dbReference>
<feature type="repeat" description="WD" evidence="8">
    <location>
        <begin position="581"/>
        <end position="622"/>
    </location>
</feature>
<dbReference type="InterPro" id="IPR008949">
    <property type="entry name" value="Isoprenoid_synthase_dom_sf"/>
</dbReference>
<dbReference type="GO" id="GO:0016251">
    <property type="term" value="F:RNA polymerase II general transcription initiation factor activity"/>
    <property type="evidence" value="ECO:0007669"/>
    <property type="project" value="TreeGrafter"/>
</dbReference>
<dbReference type="CDD" id="cd08044">
    <property type="entry name" value="TAF5_NTD2"/>
    <property type="match status" value="1"/>
</dbReference>
<dbReference type="Gene3D" id="1.10.600.10">
    <property type="entry name" value="Farnesyl Diphosphate Synthase"/>
    <property type="match status" value="1"/>
</dbReference>
<evidence type="ECO:0000313" key="12">
    <source>
        <dbReference type="Proteomes" id="UP000663879"/>
    </source>
</evidence>
<dbReference type="PANTHER" id="PTHR19879:SF1">
    <property type="entry name" value="CANNONBALL-RELATED"/>
    <property type="match status" value="1"/>
</dbReference>
<feature type="repeat" description="WD" evidence="8">
    <location>
        <begin position="452"/>
        <end position="483"/>
    </location>
</feature>
<evidence type="ECO:0000256" key="1">
    <source>
        <dbReference type="ARBA" id="ARBA00004123"/>
    </source>
</evidence>
<feature type="repeat" description="WD" evidence="8">
    <location>
        <begin position="494"/>
        <end position="535"/>
    </location>
</feature>
<dbReference type="InterPro" id="IPR002060">
    <property type="entry name" value="Squ/phyt_synthse"/>
</dbReference>
<evidence type="ECO:0000256" key="5">
    <source>
        <dbReference type="ARBA" id="ARBA00023015"/>
    </source>
</evidence>
<dbReference type="InterPro" id="IPR037264">
    <property type="entry name" value="TFIID_NTD2_sf"/>
</dbReference>
<keyword evidence="5" id="KW-0805">Transcription regulation</keyword>
<dbReference type="Gene3D" id="2.130.10.10">
    <property type="entry name" value="YVTN repeat-like/Quinoprotein amine dehydrogenase"/>
    <property type="match status" value="2"/>
</dbReference>
<name>A0A813S386_9BILA</name>
<dbReference type="InterPro" id="IPR036322">
    <property type="entry name" value="WD40_repeat_dom_sf"/>
</dbReference>
<dbReference type="PROSITE" id="PS00678">
    <property type="entry name" value="WD_REPEATS_1"/>
    <property type="match status" value="1"/>
</dbReference>
<evidence type="ECO:0000256" key="7">
    <source>
        <dbReference type="ARBA" id="ARBA00023242"/>
    </source>
</evidence>
<keyword evidence="7" id="KW-0539">Nucleus</keyword>
<comment type="similarity">
    <text evidence="2">Belongs to the WD repeat TAF5 family.</text>
</comment>
<dbReference type="GO" id="GO:0006367">
    <property type="term" value="P:transcription initiation at RNA polymerase II promoter"/>
    <property type="evidence" value="ECO:0007669"/>
    <property type="project" value="TreeGrafter"/>
</dbReference>
<dbReference type="InterPro" id="IPR015943">
    <property type="entry name" value="WD40/YVTN_repeat-like_dom_sf"/>
</dbReference>
<evidence type="ECO:0000259" key="10">
    <source>
        <dbReference type="Pfam" id="PF04494"/>
    </source>
</evidence>
<feature type="compositionally biased region" description="Acidic residues" evidence="9">
    <location>
        <begin position="294"/>
        <end position="307"/>
    </location>
</feature>
<feature type="domain" description="TFIID subunit TAF5 NTD2" evidence="10">
    <location>
        <begin position="122"/>
        <end position="247"/>
    </location>
</feature>
<protein>
    <recommendedName>
        <fullName evidence="10">TFIID subunit TAF5 NTD2 domain-containing protein</fullName>
    </recommendedName>
</protein>
<keyword evidence="3 8" id="KW-0853">WD repeat</keyword>
<evidence type="ECO:0000256" key="6">
    <source>
        <dbReference type="ARBA" id="ARBA00023163"/>
    </source>
</evidence>
<comment type="subcellular location">
    <subcellularLocation>
        <location evidence="1">Nucleus</location>
    </subcellularLocation>
</comment>
<dbReference type="SUPFAM" id="SSF50978">
    <property type="entry name" value="WD40 repeat-like"/>
    <property type="match status" value="1"/>
</dbReference>
<evidence type="ECO:0000256" key="2">
    <source>
        <dbReference type="ARBA" id="ARBA00009435"/>
    </source>
</evidence>
<dbReference type="OrthoDB" id="10266330at2759"/>
<organism evidence="11 12">
    <name type="scientific">Brachionus calyciflorus</name>
    <dbReference type="NCBI Taxonomy" id="104777"/>
    <lineage>
        <taxon>Eukaryota</taxon>
        <taxon>Metazoa</taxon>
        <taxon>Spiralia</taxon>
        <taxon>Gnathifera</taxon>
        <taxon>Rotifera</taxon>
        <taxon>Eurotatoria</taxon>
        <taxon>Monogononta</taxon>
        <taxon>Pseudotrocha</taxon>
        <taxon>Ploima</taxon>
        <taxon>Brachionidae</taxon>
        <taxon>Brachionus</taxon>
    </lineage>
</organism>
<dbReference type="AlphaFoldDB" id="A0A813S386"/>
<keyword evidence="4" id="KW-0677">Repeat</keyword>
<dbReference type="PRINTS" id="PR00320">
    <property type="entry name" value="GPROTEINBRPT"/>
</dbReference>
<dbReference type="Pfam" id="PF00400">
    <property type="entry name" value="WD40"/>
    <property type="match status" value="6"/>
</dbReference>
<dbReference type="Pfam" id="PF04494">
    <property type="entry name" value="TFIID_NTD2"/>
    <property type="match status" value="1"/>
</dbReference>
<feature type="compositionally biased region" description="Basic and acidic residues" evidence="9">
    <location>
        <begin position="319"/>
        <end position="329"/>
    </location>
</feature>
<evidence type="ECO:0000256" key="9">
    <source>
        <dbReference type="SAM" id="MobiDB-lite"/>
    </source>
</evidence>